<sequence length="150" mass="15669">MFATAAAVVTGVASPTVHAEASRIQFLTPSGNIGCQLDRTPEGSSFAWCKANEHSWVAPQSSVCPRGNLPGAIGEPGGEDVQLAEGQAPCFGFVMSQLFFSGQYAPPIVAYGERRSMGAITCSVEPAGVTCTDGTTGKFFRLSRDSYLLG</sequence>
<dbReference type="Proteomes" id="UP000320095">
    <property type="component" value="Unassembled WGS sequence"/>
</dbReference>
<evidence type="ECO:0008006" key="3">
    <source>
        <dbReference type="Google" id="ProtNLM"/>
    </source>
</evidence>
<comment type="caution">
    <text evidence="1">The sequence shown here is derived from an EMBL/GenBank/DDBJ whole genome shotgun (WGS) entry which is preliminary data.</text>
</comment>
<accession>A0A502E868</accession>
<dbReference type="EMBL" id="RCZG01000005">
    <property type="protein sequence ID" value="TPG33564.1"/>
    <property type="molecule type" value="Genomic_DNA"/>
</dbReference>
<gene>
    <name evidence="1" type="ORF">EAH80_14880</name>
</gene>
<reference evidence="1 2" key="1">
    <citation type="journal article" date="2019" name="Environ. Microbiol.">
        <title>Species interactions and distinct microbial communities in high Arctic permafrost affected cryosols are associated with the CH4 and CO2 gas fluxes.</title>
        <authorList>
            <person name="Altshuler I."/>
            <person name="Hamel J."/>
            <person name="Turney S."/>
            <person name="Magnuson E."/>
            <person name="Levesque R."/>
            <person name="Greer C."/>
            <person name="Whyte L.G."/>
        </authorList>
    </citation>
    <scope>NUCLEOTIDE SEQUENCE [LARGE SCALE GENOMIC DNA]</scope>
    <source>
        <strain evidence="1 2">S5.20</strain>
    </source>
</reference>
<evidence type="ECO:0000313" key="1">
    <source>
        <dbReference type="EMBL" id="TPG33564.1"/>
    </source>
</evidence>
<evidence type="ECO:0000313" key="2">
    <source>
        <dbReference type="Proteomes" id="UP000320095"/>
    </source>
</evidence>
<keyword evidence="2" id="KW-1185">Reference proteome</keyword>
<organism evidence="1 2">
    <name type="scientific">Mycolicibacterium hodleri</name>
    <dbReference type="NCBI Taxonomy" id="49897"/>
    <lineage>
        <taxon>Bacteria</taxon>
        <taxon>Bacillati</taxon>
        <taxon>Actinomycetota</taxon>
        <taxon>Actinomycetes</taxon>
        <taxon>Mycobacteriales</taxon>
        <taxon>Mycobacteriaceae</taxon>
        <taxon>Mycolicibacterium</taxon>
    </lineage>
</organism>
<dbReference type="AlphaFoldDB" id="A0A502E868"/>
<proteinExistence type="predicted"/>
<name>A0A502E868_9MYCO</name>
<protein>
    <recommendedName>
        <fullName evidence="3">Lipoprotein LppI</fullName>
    </recommendedName>
</protein>